<dbReference type="EMBL" id="JABJRC010000002">
    <property type="protein sequence ID" value="NOL40884.1"/>
    <property type="molecule type" value="Genomic_DNA"/>
</dbReference>
<dbReference type="Proteomes" id="UP000534306">
    <property type="component" value="Unassembled WGS sequence"/>
</dbReference>
<sequence length="209" mass="21468">MAANRDRWLAAIVPRITAEAVWLVGSLADGTADRWSDIDLLLVAGEPLIGDAVLTLDVPSNGPAGGGYLGAMYVVDDLPLWVDWYLWPAAAPIPGEARLLAGIGTPGALDLSATLDHVGRGAPGRPADLTTFALAMLPLAAKNLARGNLSAAGTLAALLGATPGSPLGPALYDVLGRLDADPSTVAVIRRHLNLVEETIGAARWTATNG</sequence>
<dbReference type="Gene3D" id="3.30.460.10">
    <property type="entry name" value="Beta Polymerase, domain 2"/>
    <property type="match status" value="1"/>
</dbReference>
<proteinExistence type="predicted"/>
<dbReference type="CDD" id="cd05403">
    <property type="entry name" value="NT_KNTase_like"/>
    <property type="match status" value="1"/>
</dbReference>
<reference evidence="3 4" key="1">
    <citation type="submission" date="2020-05" db="EMBL/GenBank/DDBJ databases">
        <title>Genome sequence of Kribbella sandramycini ATCC 39419.</title>
        <authorList>
            <person name="Maclea K.S."/>
            <person name="Fair J.L."/>
        </authorList>
    </citation>
    <scope>NUCLEOTIDE SEQUENCE [LARGE SCALE GENOMIC DNA]</scope>
    <source>
        <strain evidence="3 4">ATCC 39419</strain>
    </source>
</reference>
<dbReference type="InterPro" id="IPR002934">
    <property type="entry name" value="Polymerase_NTP_transf_dom"/>
</dbReference>
<dbReference type="GO" id="GO:0016779">
    <property type="term" value="F:nucleotidyltransferase activity"/>
    <property type="evidence" value="ECO:0007669"/>
    <property type="project" value="InterPro"/>
</dbReference>
<accession>A0A7Y4KY98</accession>
<evidence type="ECO:0000313" key="5">
    <source>
        <dbReference type="Proteomes" id="UP000553957"/>
    </source>
</evidence>
<keyword evidence="4" id="KW-1185">Reference proteome</keyword>
<gene>
    <name evidence="2" type="ORF">HNR71_004914</name>
    <name evidence="3" type="ORF">HPO96_11560</name>
</gene>
<dbReference type="Proteomes" id="UP000553957">
    <property type="component" value="Unassembled WGS sequence"/>
</dbReference>
<dbReference type="SUPFAM" id="SSF81301">
    <property type="entry name" value="Nucleotidyltransferase"/>
    <property type="match status" value="1"/>
</dbReference>
<organism evidence="3 4">
    <name type="scientific">Kribbella sandramycini</name>
    <dbReference type="NCBI Taxonomy" id="60450"/>
    <lineage>
        <taxon>Bacteria</taxon>
        <taxon>Bacillati</taxon>
        <taxon>Actinomycetota</taxon>
        <taxon>Actinomycetes</taxon>
        <taxon>Propionibacteriales</taxon>
        <taxon>Kribbellaceae</taxon>
        <taxon>Kribbella</taxon>
    </lineage>
</organism>
<dbReference type="RefSeq" id="WP_171673355.1">
    <property type="nucleotide sequence ID" value="NZ_BAAAGT010000002.1"/>
</dbReference>
<evidence type="ECO:0000313" key="2">
    <source>
        <dbReference type="EMBL" id="MBB6569277.1"/>
    </source>
</evidence>
<dbReference type="AlphaFoldDB" id="A0A7Y4KY98"/>
<evidence type="ECO:0000259" key="1">
    <source>
        <dbReference type="Pfam" id="PF01909"/>
    </source>
</evidence>
<feature type="domain" description="Polymerase nucleotidyl transferase" evidence="1">
    <location>
        <begin position="19"/>
        <end position="47"/>
    </location>
</feature>
<keyword evidence="3" id="KW-0808">Transferase</keyword>
<protein>
    <submittedName>
        <fullName evidence="3">Nucleotidyltransferase domain-containing protein</fullName>
    </submittedName>
</protein>
<dbReference type="InterPro" id="IPR043519">
    <property type="entry name" value="NT_sf"/>
</dbReference>
<dbReference type="EMBL" id="JACHKF010000001">
    <property type="protein sequence ID" value="MBB6569277.1"/>
    <property type="molecule type" value="Genomic_DNA"/>
</dbReference>
<reference evidence="2 5" key="2">
    <citation type="submission" date="2020-08" db="EMBL/GenBank/DDBJ databases">
        <title>Sequencing the genomes of 1000 actinobacteria strains.</title>
        <authorList>
            <person name="Klenk H.-P."/>
        </authorList>
    </citation>
    <scope>NUCLEOTIDE SEQUENCE [LARGE SCALE GENOMIC DNA]</scope>
    <source>
        <strain evidence="2 5">DSM 15626</strain>
    </source>
</reference>
<evidence type="ECO:0000313" key="3">
    <source>
        <dbReference type="EMBL" id="NOL40884.1"/>
    </source>
</evidence>
<evidence type="ECO:0000313" key="4">
    <source>
        <dbReference type="Proteomes" id="UP000534306"/>
    </source>
</evidence>
<name>A0A7Y4KY98_9ACTN</name>
<comment type="caution">
    <text evidence="3">The sequence shown here is derived from an EMBL/GenBank/DDBJ whole genome shotgun (WGS) entry which is preliminary data.</text>
</comment>
<dbReference type="Pfam" id="PF01909">
    <property type="entry name" value="NTP_transf_2"/>
    <property type="match status" value="1"/>
</dbReference>